<comment type="similarity">
    <text evidence="2">Belongs to the metallo-dependent hydrolases superfamily. Adenosine and AMP deaminases family.</text>
</comment>
<dbReference type="NCBIfam" id="TIGR01430">
    <property type="entry name" value="aden_deam"/>
    <property type="match status" value="1"/>
</dbReference>
<keyword evidence="5" id="KW-0862">Zinc</keyword>
<dbReference type="SUPFAM" id="SSF51556">
    <property type="entry name" value="Metallo-dependent hydrolases"/>
    <property type="match status" value="1"/>
</dbReference>
<evidence type="ECO:0000259" key="6">
    <source>
        <dbReference type="Pfam" id="PF00962"/>
    </source>
</evidence>
<evidence type="ECO:0000256" key="3">
    <source>
        <dbReference type="ARBA" id="ARBA00022723"/>
    </source>
</evidence>
<dbReference type="GO" id="GO:0019239">
    <property type="term" value="F:deaminase activity"/>
    <property type="evidence" value="ECO:0007669"/>
    <property type="project" value="InterPro"/>
</dbReference>
<comment type="caution">
    <text evidence="7">The sequence shown here is derived from an EMBL/GenBank/DDBJ whole genome shotgun (WGS) entry which is preliminary data.</text>
</comment>
<dbReference type="InterPro" id="IPR032466">
    <property type="entry name" value="Metal_Hydrolase"/>
</dbReference>
<evidence type="ECO:0000256" key="1">
    <source>
        <dbReference type="ARBA" id="ARBA00001947"/>
    </source>
</evidence>
<evidence type="ECO:0000256" key="4">
    <source>
        <dbReference type="ARBA" id="ARBA00022801"/>
    </source>
</evidence>
<dbReference type="RefSeq" id="WP_083051022.1">
    <property type="nucleotide sequence ID" value="NZ_MWQY01000012.1"/>
</dbReference>
<keyword evidence="4" id="KW-0378">Hydrolase</keyword>
<dbReference type="Pfam" id="PF00962">
    <property type="entry name" value="A_deaminase"/>
    <property type="match status" value="1"/>
</dbReference>
<dbReference type="PANTHER" id="PTHR43114">
    <property type="entry name" value="ADENINE DEAMINASE"/>
    <property type="match status" value="1"/>
</dbReference>
<dbReference type="GO" id="GO:0046872">
    <property type="term" value="F:metal ion binding"/>
    <property type="evidence" value="ECO:0007669"/>
    <property type="project" value="UniProtKB-KW"/>
</dbReference>
<dbReference type="EMBL" id="MWQY01000012">
    <property type="protein sequence ID" value="ORC34604.1"/>
    <property type="molecule type" value="Genomic_DNA"/>
</dbReference>
<keyword evidence="3" id="KW-0479">Metal-binding</keyword>
<gene>
    <name evidence="7" type="ORF">B4O97_11690</name>
</gene>
<sequence>MQQVKDKERTRIEKLIRSIPKTEIHLHLEGLVSVDTLWYLINHNKLEFDGINTRQDLERQFNFNNLDEFIWFFINVLQNTFKTSEDLKCLISDAKSYLSRNNIVYAEIFFAPSKFLQNGLDFGEMMGILHEGAQKIKLEDNIEIKFIIDVSRTYGVENAEQNLALILENFNDSIIGIGLGGSESQGPAEQFATVFEKARKKGLKVVAHAGEDVDASSIWNSLKRLKAQRIGHGISAKDDPKLIEYLRKTWIPLEICPTSNVFTRKYVQRLQDHPIRLFFDSGVNVTLNTDDPTLFNIELVEEYYNLYHYLDFTLEELFQIMKNTLFATFLPDEKKEALWEKTATAIKRSGYLAP</sequence>
<dbReference type="Gene3D" id="3.20.20.140">
    <property type="entry name" value="Metal-dependent hydrolases"/>
    <property type="match status" value="1"/>
</dbReference>
<dbReference type="OrthoDB" id="9779574at2"/>
<evidence type="ECO:0000256" key="5">
    <source>
        <dbReference type="ARBA" id="ARBA00022833"/>
    </source>
</evidence>
<feature type="domain" description="Adenosine deaminase" evidence="6">
    <location>
        <begin position="20"/>
        <end position="343"/>
    </location>
</feature>
<dbReference type="STRING" id="1963862.B4O97_11690"/>
<dbReference type="AlphaFoldDB" id="A0A1Y1RWK6"/>
<evidence type="ECO:0000313" key="7">
    <source>
        <dbReference type="EMBL" id="ORC34604.1"/>
    </source>
</evidence>
<protein>
    <submittedName>
        <fullName evidence="7">Adenosine deaminase</fullName>
    </submittedName>
</protein>
<keyword evidence="8" id="KW-1185">Reference proteome</keyword>
<dbReference type="PANTHER" id="PTHR43114:SF6">
    <property type="entry name" value="ADENINE DEAMINASE"/>
    <property type="match status" value="1"/>
</dbReference>
<dbReference type="Proteomes" id="UP000192343">
    <property type="component" value="Unassembled WGS sequence"/>
</dbReference>
<name>A0A1Y1RWK6_9SPIO</name>
<dbReference type="GO" id="GO:0016814">
    <property type="term" value="F:hydrolase activity, acting on carbon-nitrogen (but not peptide) bonds, in cyclic amidines"/>
    <property type="evidence" value="ECO:0007669"/>
    <property type="project" value="UniProtKB-ARBA"/>
</dbReference>
<comment type="cofactor">
    <cofactor evidence="1">
        <name>Zn(2+)</name>
        <dbReference type="ChEBI" id="CHEBI:29105"/>
    </cofactor>
</comment>
<accession>A0A1Y1RWK6</accession>
<organism evidence="7 8">
    <name type="scientific">Marispirochaeta aestuarii</name>
    <dbReference type="NCBI Taxonomy" id="1963862"/>
    <lineage>
        <taxon>Bacteria</taxon>
        <taxon>Pseudomonadati</taxon>
        <taxon>Spirochaetota</taxon>
        <taxon>Spirochaetia</taxon>
        <taxon>Spirochaetales</taxon>
        <taxon>Spirochaetaceae</taxon>
        <taxon>Marispirochaeta</taxon>
    </lineage>
</organism>
<evidence type="ECO:0000256" key="2">
    <source>
        <dbReference type="ARBA" id="ARBA00006676"/>
    </source>
</evidence>
<evidence type="ECO:0000313" key="8">
    <source>
        <dbReference type="Proteomes" id="UP000192343"/>
    </source>
</evidence>
<reference evidence="7 8" key="1">
    <citation type="submission" date="2017-03" db="EMBL/GenBank/DDBJ databases">
        <title>Draft Genome sequence of Marispirochaeta sp. strain JC444.</title>
        <authorList>
            <person name="Shivani Y."/>
            <person name="Subhash Y."/>
            <person name="Sasikala C."/>
            <person name="Ramana C."/>
        </authorList>
    </citation>
    <scope>NUCLEOTIDE SEQUENCE [LARGE SCALE GENOMIC DNA]</scope>
    <source>
        <strain evidence="7 8">JC444</strain>
    </source>
</reference>
<dbReference type="InterPro" id="IPR001365">
    <property type="entry name" value="A_deaminase_dom"/>
</dbReference>
<dbReference type="InterPro" id="IPR006330">
    <property type="entry name" value="Ado/ade_deaminase"/>
</dbReference>
<proteinExistence type="inferred from homology"/>